<proteinExistence type="predicted"/>
<evidence type="ECO:0000313" key="1">
    <source>
        <dbReference type="EMBL" id="SMC14758.1"/>
    </source>
</evidence>
<keyword evidence="2" id="KW-1185">Reference proteome</keyword>
<sequence>MTGIAQILIVARGAGQSERVVPPTGIAHDLDQRLLIAAPVFRKDARQRVQIAHQRARRCGIDLALKTLVEGPH</sequence>
<name>A0A1X7BYS4_9RHOB</name>
<evidence type="ECO:0000313" key="2">
    <source>
        <dbReference type="Proteomes" id="UP000193224"/>
    </source>
</evidence>
<dbReference type="AlphaFoldDB" id="A0A1X7BYS4"/>
<accession>A0A1X7BYS4</accession>
<protein>
    <submittedName>
        <fullName evidence="1">Uncharacterized protein</fullName>
    </submittedName>
</protein>
<dbReference type="EMBL" id="FWXB01000050">
    <property type="protein sequence ID" value="SMC14758.1"/>
    <property type="molecule type" value="Genomic_DNA"/>
</dbReference>
<organism evidence="1 2">
    <name type="scientific">Roseovarius aestuarii</name>
    <dbReference type="NCBI Taxonomy" id="475083"/>
    <lineage>
        <taxon>Bacteria</taxon>
        <taxon>Pseudomonadati</taxon>
        <taxon>Pseudomonadota</taxon>
        <taxon>Alphaproteobacteria</taxon>
        <taxon>Rhodobacterales</taxon>
        <taxon>Roseobacteraceae</taxon>
        <taxon>Roseovarius</taxon>
    </lineage>
</organism>
<dbReference type="Proteomes" id="UP000193224">
    <property type="component" value="Unassembled WGS sequence"/>
</dbReference>
<gene>
    <name evidence="1" type="ORF">ROA7745_04628</name>
</gene>
<reference evidence="1 2" key="1">
    <citation type="submission" date="2017-03" db="EMBL/GenBank/DDBJ databases">
        <authorList>
            <person name="Afonso C.L."/>
            <person name="Miller P.J."/>
            <person name="Scott M.A."/>
            <person name="Spackman E."/>
            <person name="Goraichik I."/>
            <person name="Dimitrov K.M."/>
            <person name="Suarez D.L."/>
            <person name="Swayne D.E."/>
        </authorList>
    </citation>
    <scope>NUCLEOTIDE SEQUENCE [LARGE SCALE GENOMIC DNA]</scope>
    <source>
        <strain evidence="1 2">CECT 7745</strain>
    </source>
</reference>